<dbReference type="GO" id="GO:0006508">
    <property type="term" value="P:proteolysis"/>
    <property type="evidence" value="ECO:0007669"/>
    <property type="project" value="UniProtKB-KW"/>
</dbReference>
<dbReference type="Proteomes" id="UP001172457">
    <property type="component" value="Chromosome 5"/>
</dbReference>
<gene>
    <name evidence="4" type="ORF">OSB04_019199</name>
</gene>
<dbReference type="PANTHER" id="PTHR42648">
    <property type="entry name" value="TRANSPOSASE, PUTATIVE-RELATED"/>
    <property type="match status" value="1"/>
</dbReference>
<evidence type="ECO:0000259" key="3">
    <source>
        <dbReference type="Pfam" id="PF22936"/>
    </source>
</evidence>
<evidence type="ECO:0000259" key="2">
    <source>
        <dbReference type="Pfam" id="PF13976"/>
    </source>
</evidence>
<dbReference type="EMBL" id="JARYMX010000005">
    <property type="protein sequence ID" value="KAJ9546656.1"/>
    <property type="molecule type" value="Genomic_DNA"/>
</dbReference>
<evidence type="ECO:0000256" key="1">
    <source>
        <dbReference type="ARBA" id="ARBA00022670"/>
    </source>
</evidence>
<evidence type="ECO:0008006" key="6">
    <source>
        <dbReference type="Google" id="ProtNLM"/>
    </source>
</evidence>
<keyword evidence="1" id="KW-0378">Hydrolase</keyword>
<dbReference type="GO" id="GO:0008233">
    <property type="term" value="F:peptidase activity"/>
    <property type="evidence" value="ECO:0007669"/>
    <property type="project" value="UniProtKB-KW"/>
</dbReference>
<dbReference type="AlphaFoldDB" id="A0AA38T1D3"/>
<protein>
    <recommendedName>
        <fullName evidence="6">GAG-pre-integrase domain-containing protein</fullName>
    </recommendedName>
</protein>
<reference evidence="4" key="1">
    <citation type="submission" date="2023-03" db="EMBL/GenBank/DDBJ databases">
        <title>Chromosome-scale reference genome and RAD-based genetic map of yellow starthistle (Centaurea solstitialis) reveal putative structural variation and QTLs associated with invader traits.</title>
        <authorList>
            <person name="Reatini B."/>
            <person name="Cang F.A."/>
            <person name="Jiang Q."/>
            <person name="Mckibben M.T.W."/>
            <person name="Barker M.S."/>
            <person name="Rieseberg L.H."/>
            <person name="Dlugosch K.M."/>
        </authorList>
    </citation>
    <scope>NUCLEOTIDE SEQUENCE</scope>
    <source>
        <strain evidence="4">CAN-66</strain>
        <tissue evidence="4">Leaf</tissue>
    </source>
</reference>
<dbReference type="PANTHER" id="PTHR42648:SF27">
    <property type="entry name" value="RNA-DIRECTED DNA POLYMERASE"/>
    <property type="match status" value="1"/>
</dbReference>
<dbReference type="Pfam" id="PF22936">
    <property type="entry name" value="Pol_BBD"/>
    <property type="match status" value="1"/>
</dbReference>
<keyword evidence="1" id="KW-0645">Protease</keyword>
<dbReference type="InterPro" id="IPR039537">
    <property type="entry name" value="Retrotran_Ty1/copia-like"/>
</dbReference>
<accession>A0AA38T1D3</accession>
<sequence>MQDNEPNHEIITGCVLRAGYDRLMILRVFVDEISFKLKEEERLLIKNFQGDTKGDHMDEKKVDEVGSSNIRKRTVGIIPVDDACSSTGASSKNKEGKGSGSRMFTIDLFTSDYDSWVLDTGCGTHICSSSQALKSEKLLKPGQLELKMGNETRVHAVSQGEYDMILSNGLVLELHDCLYVPSIVRNIVSFARLRQDGFMFKFHDDDSIYACLRVNDIYEIEIHNSLSHKSMYNVNAKRLKQDLSQTYLWHCRLGHINKKHISKLQADGILKSTNDSFDKCEACLLGKMTKTPFKGKPERAIELLEVIHTDVCGPLSPCHKKWLPLLHHIY</sequence>
<dbReference type="InterPro" id="IPR054722">
    <property type="entry name" value="PolX-like_BBD"/>
</dbReference>
<feature type="domain" description="Retrovirus-related Pol polyprotein from transposon TNT 1-94-like beta-barrel" evidence="3">
    <location>
        <begin position="116"/>
        <end position="198"/>
    </location>
</feature>
<dbReference type="Pfam" id="PF13976">
    <property type="entry name" value="gag_pre-integrs"/>
    <property type="match status" value="1"/>
</dbReference>
<evidence type="ECO:0000313" key="4">
    <source>
        <dbReference type="EMBL" id="KAJ9546656.1"/>
    </source>
</evidence>
<organism evidence="4 5">
    <name type="scientific">Centaurea solstitialis</name>
    <name type="common">yellow star-thistle</name>
    <dbReference type="NCBI Taxonomy" id="347529"/>
    <lineage>
        <taxon>Eukaryota</taxon>
        <taxon>Viridiplantae</taxon>
        <taxon>Streptophyta</taxon>
        <taxon>Embryophyta</taxon>
        <taxon>Tracheophyta</taxon>
        <taxon>Spermatophyta</taxon>
        <taxon>Magnoliopsida</taxon>
        <taxon>eudicotyledons</taxon>
        <taxon>Gunneridae</taxon>
        <taxon>Pentapetalae</taxon>
        <taxon>asterids</taxon>
        <taxon>campanulids</taxon>
        <taxon>Asterales</taxon>
        <taxon>Asteraceae</taxon>
        <taxon>Carduoideae</taxon>
        <taxon>Cardueae</taxon>
        <taxon>Centaureinae</taxon>
        <taxon>Centaurea</taxon>
    </lineage>
</organism>
<dbReference type="InterPro" id="IPR025724">
    <property type="entry name" value="GAG-pre-integrase_dom"/>
</dbReference>
<comment type="caution">
    <text evidence="4">The sequence shown here is derived from an EMBL/GenBank/DDBJ whole genome shotgun (WGS) entry which is preliminary data.</text>
</comment>
<evidence type="ECO:0000313" key="5">
    <source>
        <dbReference type="Proteomes" id="UP001172457"/>
    </source>
</evidence>
<feature type="domain" description="GAG-pre-integrase" evidence="2">
    <location>
        <begin position="232"/>
        <end position="288"/>
    </location>
</feature>
<name>A0AA38T1D3_9ASTR</name>
<proteinExistence type="predicted"/>
<keyword evidence="5" id="KW-1185">Reference proteome</keyword>